<organism evidence="2 3">
    <name type="scientific">Parasitella parasitica</name>
    <dbReference type="NCBI Taxonomy" id="35722"/>
    <lineage>
        <taxon>Eukaryota</taxon>
        <taxon>Fungi</taxon>
        <taxon>Fungi incertae sedis</taxon>
        <taxon>Mucoromycota</taxon>
        <taxon>Mucoromycotina</taxon>
        <taxon>Mucoromycetes</taxon>
        <taxon>Mucorales</taxon>
        <taxon>Mucorineae</taxon>
        <taxon>Mucoraceae</taxon>
        <taxon>Parasitella</taxon>
    </lineage>
</organism>
<evidence type="ECO:0000313" key="3">
    <source>
        <dbReference type="Proteomes" id="UP000054107"/>
    </source>
</evidence>
<accession>A0A0B7MXB4</accession>
<keyword evidence="3" id="KW-1185">Reference proteome</keyword>
<sequence>MIKNFYETIFEFDFHITYTSGMDNILADCLSRIFVPDTKKLDGSGALARKAAVTKRTIDSVESSNNSNNEHAKKQRINSKENTKSSVIPDVDDEQH</sequence>
<feature type="compositionally biased region" description="Low complexity" evidence="1">
    <location>
        <begin position="60"/>
        <end position="69"/>
    </location>
</feature>
<evidence type="ECO:0000313" key="2">
    <source>
        <dbReference type="EMBL" id="CEP10676.1"/>
    </source>
</evidence>
<protein>
    <recommendedName>
        <fullName evidence="4">Reverse transcriptase RNase H-like domain-containing protein</fullName>
    </recommendedName>
</protein>
<dbReference type="Proteomes" id="UP000054107">
    <property type="component" value="Unassembled WGS sequence"/>
</dbReference>
<reference evidence="2 3" key="1">
    <citation type="submission" date="2014-09" db="EMBL/GenBank/DDBJ databases">
        <authorList>
            <person name="Ellenberger Sabrina"/>
        </authorList>
    </citation>
    <scope>NUCLEOTIDE SEQUENCE [LARGE SCALE GENOMIC DNA]</scope>
    <source>
        <strain evidence="2 3">CBS 412.66</strain>
    </source>
</reference>
<dbReference type="AlphaFoldDB" id="A0A0B7MXB4"/>
<gene>
    <name evidence="2" type="primary">PARPA_04412.1 scaffold 13002</name>
</gene>
<dbReference type="EMBL" id="LN724701">
    <property type="protein sequence ID" value="CEP10676.1"/>
    <property type="molecule type" value="Genomic_DNA"/>
</dbReference>
<evidence type="ECO:0008006" key="4">
    <source>
        <dbReference type="Google" id="ProtNLM"/>
    </source>
</evidence>
<evidence type="ECO:0000256" key="1">
    <source>
        <dbReference type="SAM" id="MobiDB-lite"/>
    </source>
</evidence>
<proteinExistence type="predicted"/>
<feature type="region of interest" description="Disordered" evidence="1">
    <location>
        <begin position="57"/>
        <end position="96"/>
    </location>
</feature>
<dbReference type="OrthoDB" id="3227343at2759"/>
<name>A0A0B7MXB4_9FUNG</name>